<dbReference type="InterPro" id="IPR043519">
    <property type="entry name" value="NT_sf"/>
</dbReference>
<protein>
    <recommendedName>
        <fullName evidence="3">GrpB domain protein</fullName>
    </recommendedName>
</protein>
<keyword evidence="2" id="KW-1185">Reference proteome</keyword>
<dbReference type="InterPro" id="IPR007344">
    <property type="entry name" value="GrpB/CoaE"/>
</dbReference>
<dbReference type="Gene3D" id="3.30.460.10">
    <property type="entry name" value="Beta Polymerase, domain 2"/>
    <property type="match status" value="1"/>
</dbReference>
<dbReference type="Proteomes" id="UP001271007">
    <property type="component" value="Unassembled WGS sequence"/>
</dbReference>
<dbReference type="SUPFAM" id="SSF81301">
    <property type="entry name" value="Nucleotidyltransferase"/>
    <property type="match status" value="1"/>
</dbReference>
<sequence>MPPVSINGLPLEAILSPYEDKPELVQRIAHRKVKAPELAIVEPDPQWLDHFQTFRSRILAAFEQPQGPSDEVQRQEDGDTAIRVTIQSINHVGSTSVPGLPAKAVIDIDLVLSSNTLSYEPFYVPRLEAAGFQFILREPEWNEHRFFASAWVEPMSCNLHVWGPQCPEVERHRIFRDWLREHEDDRELYATTKRECATLSREKGEDVMQYNSRKEEVIRQILTRAFTELGYL</sequence>
<comment type="caution">
    <text evidence="1">The sequence shown here is derived from an EMBL/GenBank/DDBJ whole genome shotgun (WGS) entry which is preliminary data.</text>
</comment>
<organism evidence="1 2">
    <name type="scientific">Extremus antarcticus</name>
    <dbReference type="NCBI Taxonomy" id="702011"/>
    <lineage>
        <taxon>Eukaryota</taxon>
        <taxon>Fungi</taxon>
        <taxon>Dikarya</taxon>
        <taxon>Ascomycota</taxon>
        <taxon>Pezizomycotina</taxon>
        <taxon>Dothideomycetes</taxon>
        <taxon>Dothideomycetidae</taxon>
        <taxon>Mycosphaerellales</taxon>
        <taxon>Extremaceae</taxon>
        <taxon>Extremus</taxon>
    </lineage>
</organism>
<gene>
    <name evidence="1" type="ORF">LTR09_009813</name>
</gene>
<accession>A0AAJ0DF57</accession>
<dbReference type="PANTHER" id="PTHR34822:SF1">
    <property type="entry name" value="GRPB FAMILY PROTEIN"/>
    <property type="match status" value="1"/>
</dbReference>
<name>A0AAJ0DF57_9PEZI</name>
<evidence type="ECO:0000313" key="2">
    <source>
        <dbReference type="Proteomes" id="UP001271007"/>
    </source>
</evidence>
<dbReference type="Pfam" id="PF04229">
    <property type="entry name" value="GrpB"/>
    <property type="match status" value="1"/>
</dbReference>
<evidence type="ECO:0008006" key="3">
    <source>
        <dbReference type="Google" id="ProtNLM"/>
    </source>
</evidence>
<dbReference type="PANTHER" id="PTHR34822">
    <property type="entry name" value="GRPB DOMAIN PROTEIN (AFU_ORTHOLOGUE AFUA_1G01530)"/>
    <property type="match status" value="1"/>
</dbReference>
<reference evidence="1" key="1">
    <citation type="submission" date="2023-04" db="EMBL/GenBank/DDBJ databases">
        <title>Black Yeasts Isolated from many extreme environments.</title>
        <authorList>
            <person name="Coleine C."/>
            <person name="Stajich J.E."/>
            <person name="Selbmann L."/>
        </authorList>
    </citation>
    <scope>NUCLEOTIDE SEQUENCE</scope>
    <source>
        <strain evidence="1">CCFEE 5312</strain>
    </source>
</reference>
<evidence type="ECO:0000313" key="1">
    <source>
        <dbReference type="EMBL" id="KAK3048918.1"/>
    </source>
</evidence>
<proteinExistence type="predicted"/>
<dbReference type="EMBL" id="JAWDJX010000044">
    <property type="protein sequence ID" value="KAK3048918.1"/>
    <property type="molecule type" value="Genomic_DNA"/>
</dbReference>
<dbReference type="AlphaFoldDB" id="A0AAJ0DF57"/>